<dbReference type="SUPFAM" id="SSF52540">
    <property type="entry name" value="P-loop containing nucleoside triphosphate hydrolases"/>
    <property type="match status" value="1"/>
</dbReference>
<dbReference type="InterPro" id="IPR004606">
    <property type="entry name" value="Mop_domain"/>
</dbReference>
<dbReference type="InterPro" id="IPR008995">
    <property type="entry name" value="Mo/tungstate-bd_C_term_dom"/>
</dbReference>
<dbReference type="PROSITE" id="PS50893">
    <property type="entry name" value="ABC_TRANSPORTER_2"/>
    <property type="match status" value="1"/>
</dbReference>
<keyword evidence="3" id="KW-0547">Nucleotide-binding</keyword>
<reference evidence="9" key="1">
    <citation type="submission" date="2020-03" db="EMBL/GenBank/DDBJ databases">
        <title>Draft sequencing of Calidifontibacter sp. DB0510.</title>
        <authorList>
            <person name="Kim D.-U."/>
        </authorList>
    </citation>
    <scope>NUCLEOTIDE SEQUENCE</scope>
    <source>
        <strain evidence="9">DB0510</strain>
    </source>
</reference>
<dbReference type="InterPro" id="IPR017871">
    <property type="entry name" value="ABC_transporter-like_CS"/>
</dbReference>
<keyword evidence="4 9" id="KW-0067">ATP-binding</keyword>
<dbReference type="Gene3D" id="2.40.50.100">
    <property type="match status" value="1"/>
</dbReference>
<dbReference type="InterPro" id="IPR027417">
    <property type="entry name" value="P-loop_NTPase"/>
</dbReference>
<dbReference type="Gene3D" id="3.40.50.300">
    <property type="entry name" value="P-loop containing nucleotide triphosphate hydrolases"/>
    <property type="match status" value="1"/>
</dbReference>
<proteinExistence type="predicted"/>
<evidence type="ECO:0000256" key="1">
    <source>
        <dbReference type="ARBA" id="ARBA00022448"/>
    </source>
</evidence>
<dbReference type="GO" id="GO:0016887">
    <property type="term" value="F:ATP hydrolysis activity"/>
    <property type="evidence" value="ECO:0007669"/>
    <property type="project" value="InterPro"/>
</dbReference>
<evidence type="ECO:0000256" key="5">
    <source>
        <dbReference type="PROSITE-ProRule" id="PRU01213"/>
    </source>
</evidence>
<dbReference type="PANTHER" id="PTHR42781">
    <property type="entry name" value="SPERMIDINE/PUTRESCINE IMPORT ATP-BINDING PROTEIN POTA"/>
    <property type="match status" value="1"/>
</dbReference>
<evidence type="ECO:0000313" key="9">
    <source>
        <dbReference type="EMBL" id="NHN55570.1"/>
    </source>
</evidence>
<dbReference type="Proteomes" id="UP000744769">
    <property type="component" value="Unassembled WGS sequence"/>
</dbReference>
<dbReference type="InterPro" id="IPR003439">
    <property type="entry name" value="ABC_transporter-like_ATP-bd"/>
</dbReference>
<dbReference type="GO" id="GO:0015689">
    <property type="term" value="P:molybdate ion transport"/>
    <property type="evidence" value="ECO:0007669"/>
    <property type="project" value="InterPro"/>
</dbReference>
<dbReference type="Pfam" id="PF00005">
    <property type="entry name" value="ABC_tran"/>
    <property type="match status" value="1"/>
</dbReference>
<dbReference type="SMART" id="SM00382">
    <property type="entry name" value="AAA"/>
    <property type="match status" value="1"/>
</dbReference>
<protein>
    <submittedName>
        <fullName evidence="9">ABC transporter ATP-binding protein</fullName>
    </submittedName>
</protein>
<feature type="region of interest" description="Disordered" evidence="6">
    <location>
        <begin position="1"/>
        <end position="69"/>
    </location>
</feature>
<keyword evidence="1" id="KW-0813">Transport</keyword>
<keyword evidence="2 5" id="KW-0500">Molybdenum</keyword>
<organism evidence="9 10">
    <name type="scientific">Metallococcus carri</name>
    <dbReference type="NCBI Taxonomy" id="1656884"/>
    <lineage>
        <taxon>Bacteria</taxon>
        <taxon>Bacillati</taxon>
        <taxon>Actinomycetota</taxon>
        <taxon>Actinomycetes</taxon>
        <taxon>Micrococcales</taxon>
        <taxon>Dermacoccaceae</taxon>
        <taxon>Metallococcus</taxon>
    </lineage>
</organism>
<evidence type="ECO:0000259" key="7">
    <source>
        <dbReference type="PROSITE" id="PS50893"/>
    </source>
</evidence>
<gene>
    <name evidence="9" type="ORF">G9U51_07225</name>
</gene>
<evidence type="ECO:0000256" key="6">
    <source>
        <dbReference type="SAM" id="MobiDB-lite"/>
    </source>
</evidence>
<evidence type="ECO:0000256" key="2">
    <source>
        <dbReference type="ARBA" id="ARBA00022505"/>
    </source>
</evidence>
<feature type="compositionally biased region" description="Polar residues" evidence="6">
    <location>
        <begin position="16"/>
        <end position="51"/>
    </location>
</feature>
<dbReference type="EMBL" id="JAAOIV010000004">
    <property type="protein sequence ID" value="NHN55570.1"/>
    <property type="molecule type" value="Genomic_DNA"/>
</dbReference>
<evidence type="ECO:0000256" key="3">
    <source>
        <dbReference type="ARBA" id="ARBA00022741"/>
    </source>
</evidence>
<evidence type="ECO:0000313" key="10">
    <source>
        <dbReference type="Proteomes" id="UP000744769"/>
    </source>
</evidence>
<dbReference type="AlphaFoldDB" id="A0A967B1H9"/>
<accession>A0A967B1H9</accession>
<evidence type="ECO:0000259" key="8">
    <source>
        <dbReference type="PROSITE" id="PS51866"/>
    </source>
</evidence>
<feature type="domain" description="ABC transporter" evidence="7">
    <location>
        <begin position="62"/>
        <end position="292"/>
    </location>
</feature>
<dbReference type="PANTHER" id="PTHR42781:SF4">
    <property type="entry name" value="SPERMIDINE_PUTRESCINE IMPORT ATP-BINDING PROTEIN POTA"/>
    <property type="match status" value="1"/>
</dbReference>
<name>A0A967B1H9_9MICO</name>
<sequence length="410" mass="43140">MSLHVTGRATYAPSPRNVTNSPRNVTNTSRNVTSSPRNVTNASRNVTSSPRNVPAHPPSGELSPPERAVLRGGAGGFTLHIDLEVGPGEVLALLGPNGSGKTTLLRTIAGLHPLDGTLTVDGEHWSDRSPQQRSVGLVLAQPLLFPHLSALDNVAYGLRSRGHQRAASRQRAYAELAAVGMESFAAQRPSQLSSGQAARVALARALAPGPKVLLLDEPLATLDPATRSDIRGMLRDRLRGYPGCTILVTHDTLDALTVTDRLCFLEGGRIVATGSPREVVARPTTPYAARMVGLNLLAAEVMDGRVLVNSNEIQTSARIGDGAAWVGIRPSAISLWPAPPHGSPRNLWQLIVDGIELSGQTARVALTGAVDVVAEVTTAAVADLDLRPGAPIWVTVKATEVDVYPKTGGA</sequence>
<keyword evidence="10" id="KW-1185">Reference proteome</keyword>
<dbReference type="GO" id="GO:0005524">
    <property type="term" value="F:ATP binding"/>
    <property type="evidence" value="ECO:0007669"/>
    <property type="project" value="UniProtKB-KW"/>
</dbReference>
<dbReference type="InterPro" id="IPR003593">
    <property type="entry name" value="AAA+_ATPase"/>
</dbReference>
<dbReference type="SUPFAM" id="SSF50331">
    <property type="entry name" value="MOP-like"/>
    <property type="match status" value="1"/>
</dbReference>
<evidence type="ECO:0000256" key="4">
    <source>
        <dbReference type="ARBA" id="ARBA00022840"/>
    </source>
</evidence>
<dbReference type="PROSITE" id="PS00211">
    <property type="entry name" value="ABC_TRANSPORTER_1"/>
    <property type="match status" value="1"/>
</dbReference>
<dbReference type="PROSITE" id="PS51866">
    <property type="entry name" value="MOP"/>
    <property type="match status" value="1"/>
</dbReference>
<dbReference type="Pfam" id="PF03459">
    <property type="entry name" value="TOBE"/>
    <property type="match status" value="1"/>
</dbReference>
<feature type="domain" description="Mop" evidence="8">
    <location>
        <begin position="341"/>
        <end position="405"/>
    </location>
</feature>
<comment type="caution">
    <text evidence="9">The sequence shown here is derived from an EMBL/GenBank/DDBJ whole genome shotgun (WGS) entry which is preliminary data.</text>
</comment>
<dbReference type="InterPro" id="IPR050093">
    <property type="entry name" value="ABC_SmlMolc_Importer"/>
</dbReference>
<dbReference type="InterPro" id="IPR005116">
    <property type="entry name" value="Transp-assoc_OB_typ1"/>
</dbReference>